<feature type="region of interest" description="Disordered" evidence="2">
    <location>
        <begin position="740"/>
        <end position="764"/>
    </location>
</feature>
<gene>
    <name evidence="4" type="ORF">MICPUN_101556</name>
</gene>
<protein>
    <recommendedName>
        <fullName evidence="3">DEK-C domain-containing protein</fullName>
    </recommendedName>
</protein>
<feature type="region of interest" description="Disordered" evidence="2">
    <location>
        <begin position="574"/>
        <end position="599"/>
    </location>
</feature>
<dbReference type="EMBL" id="CP001328">
    <property type="protein sequence ID" value="ACO64920.1"/>
    <property type="molecule type" value="Genomic_DNA"/>
</dbReference>
<dbReference type="InterPro" id="IPR014876">
    <property type="entry name" value="DEK_C"/>
</dbReference>
<feature type="compositionally biased region" description="Basic and acidic residues" evidence="2">
    <location>
        <begin position="118"/>
        <end position="146"/>
    </location>
</feature>
<evidence type="ECO:0000256" key="2">
    <source>
        <dbReference type="SAM" id="MobiDB-lite"/>
    </source>
</evidence>
<dbReference type="RefSeq" id="XP_002503662.1">
    <property type="nucleotide sequence ID" value="XM_002503616.1"/>
</dbReference>
<dbReference type="Pfam" id="PF08766">
    <property type="entry name" value="DEK_C"/>
    <property type="match status" value="1"/>
</dbReference>
<dbReference type="GeneID" id="8245299"/>
<feature type="compositionally biased region" description="Low complexity" evidence="2">
    <location>
        <begin position="495"/>
        <end position="505"/>
    </location>
</feature>
<feature type="region of interest" description="Disordered" evidence="2">
    <location>
        <begin position="495"/>
        <end position="561"/>
    </location>
</feature>
<evidence type="ECO:0000313" key="4">
    <source>
        <dbReference type="EMBL" id="ACO64920.1"/>
    </source>
</evidence>
<name>C1EAU6_MICCC</name>
<feature type="region of interest" description="Disordered" evidence="2">
    <location>
        <begin position="62"/>
        <end position="223"/>
    </location>
</feature>
<dbReference type="OrthoDB" id="10688988at2759"/>
<feature type="region of interest" description="Disordered" evidence="2">
    <location>
        <begin position="1"/>
        <end position="44"/>
    </location>
</feature>
<feature type="compositionally biased region" description="Basic and acidic residues" evidence="2">
    <location>
        <begin position="509"/>
        <end position="525"/>
    </location>
</feature>
<feature type="compositionally biased region" description="Low complexity" evidence="2">
    <location>
        <begin position="150"/>
        <end position="181"/>
    </location>
</feature>
<feature type="compositionally biased region" description="Polar residues" evidence="2">
    <location>
        <begin position="206"/>
        <end position="215"/>
    </location>
</feature>
<dbReference type="Proteomes" id="UP000002009">
    <property type="component" value="Chromosome 7"/>
</dbReference>
<evidence type="ECO:0000259" key="3">
    <source>
        <dbReference type="PROSITE" id="PS51998"/>
    </source>
</evidence>
<feature type="coiled-coil region" evidence="1">
    <location>
        <begin position="298"/>
        <end position="332"/>
    </location>
</feature>
<dbReference type="InParanoid" id="C1EAU6"/>
<keyword evidence="1" id="KW-0175">Coiled coil</keyword>
<feature type="compositionally biased region" description="Acidic residues" evidence="2">
    <location>
        <begin position="663"/>
        <end position="672"/>
    </location>
</feature>
<keyword evidence="5" id="KW-1185">Reference proteome</keyword>
<accession>C1EAU6</accession>
<feature type="compositionally biased region" description="Basic residues" evidence="2">
    <location>
        <begin position="366"/>
        <end position="378"/>
    </location>
</feature>
<reference evidence="4 5" key="1">
    <citation type="journal article" date="2009" name="Science">
        <title>Green evolution and dynamic adaptations revealed by genomes of the marine picoeukaryotes Micromonas.</title>
        <authorList>
            <person name="Worden A.Z."/>
            <person name="Lee J.H."/>
            <person name="Mock T."/>
            <person name="Rouze P."/>
            <person name="Simmons M.P."/>
            <person name="Aerts A.L."/>
            <person name="Allen A.E."/>
            <person name="Cuvelier M.L."/>
            <person name="Derelle E."/>
            <person name="Everett M.V."/>
            <person name="Foulon E."/>
            <person name="Grimwood J."/>
            <person name="Gundlach H."/>
            <person name="Henrissat B."/>
            <person name="Napoli C."/>
            <person name="McDonald S.M."/>
            <person name="Parker M.S."/>
            <person name="Rombauts S."/>
            <person name="Salamov A."/>
            <person name="Von Dassow P."/>
            <person name="Badger J.H."/>
            <person name="Coutinho P.M."/>
            <person name="Demir E."/>
            <person name="Dubchak I."/>
            <person name="Gentemann C."/>
            <person name="Eikrem W."/>
            <person name="Gready J.E."/>
            <person name="John U."/>
            <person name="Lanier W."/>
            <person name="Lindquist E.A."/>
            <person name="Lucas S."/>
            <person name="Mayer K.F."/>
            <person name="Moreau H."/>
            <person name="Not F."/>
            <person name="Otillar R."/>
            <person name="Panaud O."/>
            <person name="Pangilinan J."/>
            <person name="Paulsen I."/>
            <person name="Piegu B."/>
            <person name="Poliakov A."/>
            <person name="Robbens S."/>
            <person name="Schmutz J."/>
            <person name="Toulza E."/>
            <person name="Wyss T."/>
            <person name="Zelensky A."/>
            <person name="Zhou K."/>
            <person name="Armbrust E.V."/>
            <person name="Bhattacharya D."/>
            <person name="Goodenough U.W."/>
            <person name="Van de Peer Y."/>
            <person name="Grigoriev I.V."/>
        </authorList>
    </citation>
    <scope>NUCLEOTIDE SEQUENCE [LARGE SCALE GENOMIC DNA]</scope>
    <source>
        <strain evidence="5">RCC299 / NOUM17</strain>
    </source>
</reference>
<sequence>MAHFDPYWNKDNKRVSGMFQEASRRKEEEAAAAARKPPQSTLLDGLHETNAARRWQGGALQRLNASLNAQPRAPAPARAPAPTNDRRKSFGPAPPPGTNTLSRGYQPKAPGELCSQEEIQRKKEAALKRRLERERTEKEELQRKLDQALQQQQQQQGQQQQGQQHQQQHQQQRQPPLNANPQPNPPVAPKRNPMVSLTAAKPAASTARSLAQHPTTSDDKLWPDQPFEIDVVLATDPADDKLTVRAKSFPGYPAHAVLMDGGLRARNMWKTLAEKGACATWDVKPTAVYQPLLARAAAEKLLRVEDRVREKIDLLRAEVEAADERVSRAVRAAEAASLSLPSDLRDLVDEARGVANKAGGAGGRGGRGRGRGRGRGGRGGRGQGRGDAEPEPEPKPRFQSFSAAAEEEKVGGLGESDVVAAIVFGLRSVPGPKVVPNAADARALVRVLRHVQSQIGVPLGVSAATDPTPPIRLAPVVARAVAKCGFGASLTTTTMTTTTATTTSGTEEDGARRTGKENEKGKGRESIASWFNRSEPEPAATAPDEAPEVESSMDTAYDHDGDRVAPEVIELLSDDDDDGSAQSARTTRHPPGTLVTATGLRSRPELNGDVFEVRAWCSERERYHLARWGTGTPEVYAKPENVTPMHAGPSEPASAPTAREEEPITIDDDDDGPSCRQMSDDDLRGLVRDQLRAATEENRLESTTVRQIMDALEETYLVSLSGERKRFVREVVDEFIAERTRSARKASDEAKAKASDEERGRREREALVGEVRAGATELIRAKKDLRRIEDAIKPKETRKRRELAPTFDAGDYVQFAPNARTGAGMAWEGAGGMSMGPNVEDFF</sequence>
<dbReference type="AlphaFoldDB" id="C1EAU6"/>
<dbReference type="OMA" id="WCSERER"/>
<feature type="compositionally biased region" description="Basic and acidic residues" evidence="2">
    <location>
        <begin position="384"/>
        <end position="396"/>
    </location>
</feature>
<proteinExistence type="predicted"/>
<feature type="domain" description="DEK-C" evidence="3">
    <location>
        <begin position="677"/>
        <end position="737"/>
    </location>
</feature>
<organism evidence="4 5">
    <name type="scientific">Micromonas commoda (strain RCC299 / NOUM17 / CCMP2709)</name>
    <name type="common">Picoplanktonic green alga</name>
    <dbReference type="NCBI Taxonomy" id="296587"/>
    <lineage>
        <taxon>Eukaryota</taxon>
        <taxon>Viridiplantae</taxon>
        <taxon>Chlorophyta</taxon>
        <taxon>Mamiellophyceae</taxon>
        <taxon>Mamiellales</taxon>
        <taxon>Mamiellaceae</taxon>
        <taxon>Micromonas</taxon>
    </lineage>
</organism>
<feature type="region of interest" description="Disordered" evidence="2">
    <location>
        <begin position="355"/>
        <end position="397"/>
    </location>
</feature>
<dbReference type="KEGG" id="mis:MICPUN_101556"/>
<evidence type="ECO:0000313" key="5">
    <source>
        <dbReference type="Proteomes" id="UP000002009"/>
    </source>
</evidence>
<feature type="compositionally biased region" description="Low complexity" evidence="2">
    <location>
        <begin position="31"/>
        <end position="40"/>
    </location>
</feature>
<evidence type="ECO:0000256" key="1">
    <source>
        <dbReference type="SAM" id="Coils"/>
    </source>
</evidence>
<feature type="region of interest" description="Disordered" evidence="2">
    <location>
        <begin position="645"/>
        <end position="683"/>
    </location>
</feature>
<dbReference type="PROSITE" id="PS51998">
    <property type="entry name" value="DEK_C"/>
    <property type="match status" value="1"/>
</dbReference>